<feature type="domain" description="Disease resistance protein winged helix" evidence="11">
    <location>
        <begin position="764"/>
        <end position="835"/>
    </location>
</feature>
<dbReference type="InterPro" id="IPR011009">
    <property type="entry name" value="Kinase-like_dom_sf"/>
</dbReference>
<dbReference type="Gene3D" id="1.10.8.430">
    <property type="entry name" value="Helical domain of apoptotic protease-activating factors"/>
    <property type="match status" value="1"/>
</dbReference>
<dbReference type="EMBL" id="RDQH01000328">
    <property type="protein sequence ID" value="RXI06046.1"/>
    <property type="molecule type" value="Genomic_DNA"/>
</dbReference>
<evidence type="ECO:0000259" key="8">
    <source>
        <dbReference type="Pfam" id="PF00931"/>
    </source>
</evidence>
<dbReference type="InterPro" id="IPR056789">
    <property type="entry name" value="LRR_R13L1-DRL21"/>
</dbReference>
<dbReference type="SUPFAM" id="SSF52540">
    <property type="entry name" value="P-loop containing nucleoside triphosphate hydrolases"/>
    <property type="match status" value="1"/>
</dbReference>
<keyword evidence="5" id="KW-0611">Plant defense</keyword>
<feature type="domain" description="NB-ARC" evidence="8">
    <location>
        <begin position="510"/>
        <end position="679"/>
    </location>
</feature>
<sequence length="1340" mass="150913">MYWRCGSMRDARKLFDRMRERSMGLWHSMISGYAVNGQGDEGLLLFQQMRNSGLKPDKETFLVVLVACASAEAVDEGYALFESMTNKYEIVPEIQHYLGLTDGLGKSGHLNEVEEFIEKMPFEPNVEVWEALRNFAQIHGDIELEDLAEDLLVTNANKIPLPPRKKHSEINMLEEKNKVSEYRSTNEEYEKLQGLKGQMREAGYLHDIDQEAKERALQYHSEHLAIAYGLISTPSRQTLRIIKNLRTCGDCHNAMSKIVGRELIVRDNKRFHHFRDGEGVLLLTMKLGWLVNKIKSLDGSLHREADFVIRNEEGLPIVAGARSLFLYSLLSSYLRRPSREYGFCKGVEGILNSVASLAAQEISLFRGFKKELDELSESLMEIQDFLGDVAHKPQHQRMAVRNWVKKLKHVAHDADDVLEDINYEVLRRKVEIQNHMKKKVLNFFSLSNPILFRQKMAHKIKNIKASLANLKSVAAYIGLVARRVDQTPPGMGIRETDSWLDPDEKTIGREKIMSNIIATLTESKNQENKLSVQAIVGIGGLGKTTLARSIFHDGAIGEHFNAKMWVCVSNNFEVNSILSGMNGTGVKRREDLLTALNEKLTGKRYILILDDVWNEDKDLWSNFMSCLSKLNSAPGSIVIVTTRLAEVASITETMPRCDLESLSLEDCWSIIKSVALPNNAAPLDPAQEQIGRDIAEKCAGVPLAAKVLGSLMRSKHSRSEWSSILESEIWQLPNTRDKIMSVLKLSFDNLKSLSLKQCFAYCSIFKKDFEIERDDLVQLWMAQGYLISSRTMSMEDIGNEYFNILLQNSLFQDAIEDKYGVITKCKMHDLVHDLAEEKLKIFSCPKLRCTSIQSLPSLLDLVIVRCTTLEGDLSLNGCTSLRKLIINYCNGFTSILSGLHSCTSLRTLYISDCRNLRTLSGHGLQTPVSLEKMVICVCPNLEAIPSLDNLTSLTELIIWRCDGLTSLPSGLASCTSLTKLRVDSCGNLISLADHNVSSLQSLSRLELNDCGKLQYLPKGLHSLSRLEELRIGAFCQELDSFPDFQVPSKLKKVTLFGSSMSKLKSLPQQIQHSASLTELTIWRFDGLEALPEWLGNLTSLTKLKIVFCENLMYLPTVEAMQRLTKLHDLEIGWCPRLSERCDKDSGPEWPKISHIPDLRVMTEPFMNPPSIYSPLWESQLSIGTRQFKQVQEEHGCSNTWILTVNSGPPPSYSAHAVEIWHSSCGSTSSSQGASSAREFQTEVELLMRIHHRNLASFIGYCHCPPTEGFKILKCHKQIGAHINLGNETSDGIRYCRCKDCQHSLELKLGCKIADFGLSMVFPSDNETLVASVMGTARYYN</sequence>
<dbReference type="CDD" id="cd14798">
    <property type="entry name" value="RX-CC_like"/>
    <property type="match status" value="1"/>
</dbReference>
<dbReference type="InterPro" id="IPR002182">
    <property type="entry name" value="NB-ARC"/>
</dbReference>
<keyword evidence="4" id="KW-0547">Nucleotide-binding</keyword>
<dbReference type="Pfam" id="PF18052">
    <property type="entry name" value="Rx_N"/>
    <property type="match status" value="1"/>
</dbReference>
<dbReference type="Pfam" id="PF25019">
    <property type="entry name" value="LRR_R13L1-DRL21"/>
    <property type="match status" value="1"/>
</dbReference>
<keyword evidence="3" id="KW-0677">Repeat</keyword>
<dbReference type="InterPro" id="IPR032675">
    <property type="entry name" value="LRR_dom_sf"/>
</dbReference>
<evidence type="ECO:0000256" key="5">
    <source>
        <dbReference type="ARBA" id="ARBA00022821"/>
    </source>
</evidence>
<dbReference type="PRINTS" id="PR00364">
    <property type="entry name" value="DISEASERSIST"/>
</dbReference>
<feature type="repeat" description="PPR" evidence="7">
    <location>
        <begin position="22"/>
        <end position="56"/>
    </location>
</feature>
<evidence type="ECO:0000259" key="11">
    <source>
        <dbReference type="Pfam" id="PF23559"/>
    </source>
</evidence>
<feature type="domain" description="R13L1/DRL21-like LRR repeat region" evidence="12">
    <location>
        <begin position="1067"/>
        <end position="1127"/>
    </location>
</feature>
<evidence type="ECO:0008006" key="15">
    <source>
        <dbReference type="Google" id="ProtNLM"/>
    </source>
</evidence>
<dbReference type="InterPro" id="IPR058922">
    <property type="entry name" value="WHD_DRP"/>
</dbReference>
<evidence type="ECO:0000256" key="7">
    <source>
        <dbReference type="PROSITE-ProRule" id="PRU00708"/>
    </source>
</evidence>
<dbReference type="Pfam" id="PF23559">
    <property type="entry name" value="WHD_DRP"/>
    <property type="match status" value="1"/>
</dbReference>
<dbReference type="Gene3D" id="1.25.40.10">
    <property type="entry name" value="Tetratricopeptide repeat domain"/>
    <property type="match status" value="1"/>
</dbReference>
<keyword evidence="14" id="KW-1185">Reference proteome</keyword>
<evidence type="ECO:0000256" key="6">
    <source>
        <dbReference type="ARBA" id="ARBA00022840"/>
    </source>
</evidence>
<comment type="caution">
    <text evidence="13">The sequence shown here is derived from an EMBL/GenBank/DDBJ whole genome shotgun (WGS) entry which is preliminary data.</text>
</comment>
<dbReference type="GO" id="GO:0043531">
    <property type="term" value="F:ADP binding"/>
    <property type="evidence" value="ECO:0007669"/>
    <property type="project" value="InterPro"/>
</dbReference>
<dbReference type="Pfam" id="PF00931">
    <property type="entry name" value="NB-ARC"/>
    <property type="match status" value="1"/>
</dbReference>
<evidence type="ECO:0000259" key="12">
    <source>
        <dbReference type="Pfam" id="PF25019"/>
    </source>
</evidence>
<gene>
    <name evidence="13" type="ORF">DVH24_018088</name>
</gene>
<dbReference type="PROSITE" id="PS51375">
    <property type="entry name" value="PPR"/>
    <property type="match status" value="1"/>
</dbReference>
<dbReference type="Proteomes" id="UP000290289">
    <property type="component" value="Chromosome 2"/>
</dbReference>
<evidence type="ECO:0000259" key="9">
    <source>
        <dbReference type="Pfam" id="PF14432"/>
    </source>
</evidence>
<dbReference type="FunFam" id="1.10.10.10:FF:000322">
    <property type="entry name" value="Probable disease resistance protein At1g63360"/>
    <property type="match status" value="1"/>
</dbReference>
<evidence type="ECO:0000256" key="4">
    <source>
        <dbReference type="ARBA" id="ARBA00022741"/>
    </source>
</evidence>
<protein>
    <recommendedName>
        <fullName evidence="15">Protein kinase domain-containing protein</fullName>
    </recommendedName>
</protein>
<dbReference type="PANTHER" id="PTHR36766">
    <property type="entry name" value="PLANT BROAD-SPECTRUM MILDEW RESISTANCE PROTEIN RPW8"/>
    <property type="match status" value="1"/>
</dbReference>
<keyword evidence="2" id="KW-0433">Leucine-rich repeat</keyword>
<evidence type="ECO:0000256" key="2">
    <source>
        <dbReference type="ARBA" id="ARBA00022614"/>
    </source>
</evidence>
<evidence type="ECO:0000256" key="3">
    <source>
        <dbReference type="ARBA" id="ARBA00022737"/>
    </source>
</evidence>
<dbReference type="GO" id="GO:0005524">
    <property type="term" value="F:ATP binding"/>
    <property type="evidence" value="ECO:0007669"/>
    <property type="project" value="UniProtKB-KW"/>
</dbReference>
<dbReference type="InterPro" id="IPR041118">
    <property type="entry name" value="Rx_N"/>
</dbReference>
<feature type="domain" description="Disease resistance N-terminal" evidence="10">
    <location>
        <begin position="349"/>
        <end position="435"/>
    </location>
</feature>
<dbReference type="SUPFAM" id="SSF56112">
    <property type="entry name" value="Protein kinase-like (PK-like)"/>
    <property type="match status" value="1"/>
</dbReference>
<dbReference type="Pfam" id="PF01535">
    <property type="entry name" value="PPR"/>
    <property type="match status" value="2"/>
</dbReference>
<accession>A0A498KF64</accession>
<dbReference type="NCBIfam" id="TIGR00756">
    <property type="entry name" value="PPR"/>
    <property type="match status" value="1"/>
</dbReference>
<dbReference type="GO" id="GO:0051707">
    <property type="term" value="P:response to other organism"/>
    <property type="evidence" value="ECO:0007669"/>
    <property type="project" value="UniProtKB-ARBA"/>
</dbReference>
<dbReference type="InterPro" id="IPR002885">
    <property type="entry name" value="PPR_rpt"/>
</dbReference>
<proteinExistence type="inferred from homology"/>
<evidence type="ECO:0000259" key="10">
    <source>
        <dbReference type="Pfam" id="PF18052"/>
    </source>
</evidence>
<dbReference type="GO" id="GO:0006952">
    <property type="term" value="P:defense response"/>
    <property type="evidence" value="ECO:0007669"/>
    <property type="project" value="UniProtKB-KW"/>
</dbReference>
<organism evidence="13 14">
    <name type="scientific">Malus domestica</name>
    <name type="common">Apple</name>
    <name type="synonym">Pyrus malus</name>
    <dbReference type="NCBI Taxonomy" id="3750"/>
    <lineage>
        <taxon>Eukaryota</taxon>
        <taxon>Viridiplantae</taxon>
        <taxon>Streptophyta</taxon>
        <taxon>Embryophyta</taxon>
        <taxon>Tracheophyta</taxon>
        <taxon>Spermatophyta</taxon>
        <taxon>Magnoliopsida</taxon>
        <taxon>eudicotyledons</taxon>
        <taxon>Gunneridae</taxon>
        <taxon>Pentapetalae</taxon>
        <taxon>rosids</taxon>
        <taxon>fabids</taxon>
        <taxon>Rosales</taxon>
        <taxon>Rosaceae</taxon>
        <taxon>Amygdaloideae</taxon>
        <taxon>Maleae</taxon>
        <taxon>Malus</taxon>
    </lineage>
</organism>
<dbReference type="Gene3D" id="1.10.10.10">
    <property type="entry name" value="Winged helix-like DNA-binding domain superfamily/Winged helix DNA-binding domain"/>
    <property type="match status" value="1"/>
</dbReference>
<comment type="similarity">
    <text evidence="1">Belongs to the PPR family. PCMP-H subfamily.</text>
</comment>
<dbReference type="GO" id="GO:0008270">
    <property type="term" value="F:zinc ion binding"/>
    <property type="evidence" value="ECO:0007669"/>
    <property type="project" value="InterPro"/>
</dbReference>
<dbReference type="InterPro" id="IPR042197">
    <property type="entry name" value="Apaf_helical"/>
</dbReference>
<dbReference type="InterPro" id="IPR011990">
    <property type="entry name" value="TPR-like_helical_dom_sf"/>
</dbReference>
<dbReference type="Gene3D" id="3.80.10.10">
    <property type="entry name" value="Ribonuclease Inhibitor"/>
    <property type="match status" value="2"/>
</dbReference>
<dbReference type="SUPFAM" id="SSF52058">
    <property type="entry name" value="L domain-like"/>
    <property type="match status" value="1"/>
</dbReference>
<dbReference type="Gene3D" id="1.20.5.4130">
    <property type="match status" value="1"/>
</dbReference>
<dbReference type="InterPro" id="IPR038005">
    <property type="entry name" value="RX-like_CC"/>
</dbReference>
<dbReference type="InterPro" id="IPR027417">
    <property type="entry name" value="P-loop_NTPase"/>
</dbReference>
<dbReference type="InterPro" id="IPR036388">
    <property type="entry name" value="WH-like_DNA-bd_sf"/>
</dbReference>
<evidence type="ECO:0000313" key="14">
    <source>
        <dbReference type="Proteomes" id="UP000290289"/>
    </source>
</evidence>
<keyword evidence="6" id="KW-0067">ATP-binding</keyword>
<feature type="domain" description="DYW" evidence="9">
    <location>
        <begin position="205"/>
        <end position="278"/>
    </location>
</feature>
<dbReference type="Gene3D" id="3.40.50.300">
    <property type="entry name" value="P-loop containing nucleotide triphosphate hydrolases"/>
    <property type="match status" value="1"/>
</dbReference>
<reference evidence="13 14" key="1">
    <citation type="submission" date="2018-10" db="EMBL/GenBank/DDBJ databases">
        <title>A high-quality apple genome assembly.</title>
        <authorList>
            <person name="Hu J."/>
        </authorList>
    </citation>
    <scope>NUCLEOTIDE SEQUENCE [LARGE SCALE GENOMIC DNA]</scope>
    <source>
        <strain evidence="14">cv. HFTH1</strain>
        <tissue evidence="13">Young leaf</tissue>
    </source>
</reference>
<dbReference type="PANTHER" id="PTHR36766:SF70">
    <property type="entry name" value="DISEASE RESISTANCE PROTEIN RGA4"/>
    <property type="match status" value="1"/>
</dbReference>
<dbReference type="Gene3D" id="3.30.200.20">
    <property type="entry name" value="Phosphorylase Kinase, domain 1"/>
    <property type="match status" value="1"/>
</dbReference>
<evidence type="ECO:0000256" key="1">
    <source>
        <dbReference type="ARBA" id="ARBA00006643"/>
    </source>
</evidence>
<dbReference type="InterPro" id="IPR032867">
    <property type="entry name" value="DYW_dom"/>
</dbReference>
<evidence type="ECO:0000313" key="13">
    <source>
        <dbReference type="EMBL" id="RXI06046.1"/>
    </source>
</evidence>
<name>A0A498KF64_MALDO</name>
<dbReference type="Pfam" id="PF14432">
    <property type="entry name" value="DYW_deaminase"/>
    <property type="match status" value="1"/>
</dbReference>